<evidence type="ECO:0000313" key="2">
    <source>
        <dbReference type="EMBL" id="UUI77065.1"/>
    </source>
</evidence>
<proteinExistence type="predicted"/>
<organism evidence="2 3">
    <name type="scientific">Cellulomonas chengniuliangii</name>
    <dbReference type="NCBI Taxonomy" id="2968084"/>
    <lineage>
        <taxon>Bacteria</taxon>
        <taxon>Bacillati</taxon>
        <taxon>Actinomycetota</taxon>
        <taxon>Actinomycetes</taxon>
        <taxon>Micrococcales</taxon>
        <taxon>Cellulomonadaceae</taxon>
        <taxon>Cellulomonas</taxon>
    </lineage>
</organism>
<dbReference type="Proteomes" id="UP001316189">
    <property type="component" value="Chromosome"/>
</dbReference>
<keyword evidence="3" id="KW-1185">Reference proteome</keyword>
<sequence>MSSGLPPTGGAFPPPGGPGSHGGPVPPAGGPVLPPGGTSPGGVADPGVPAPTQPESPTAQAGSEDPADAADAVRDAVLGVPGITSMHGGPFADVATYLPGRRVTGVRLDPDRTEVYVVVSSDTPIPGVADAVRDAVQQVRPEPVDIYVEGLDIPDA</sequence>
<feature type="compositionally biased region" description="Pro residues" evidence="1">
    <location>
        <begin position="24"/>
        <end position="34"/>
    </location>
</feature>
<feature type="compositionally biased region" description="Low complexity" evidence="1">
    <location>
        <begin position="1"/>
        <end position="11"/>
    </location>
</feature>
<feature type="region of interest" description="Disordered" evidence="1">
    <location>
        <begin position="1"/>
        <end position="72"/>
    </location>
</feature>
<gene>
    <name evidence="2" type="ORF">NP064_12470</name>
</gene>
<dbReference type="RefSeq" id="WP_227584235.1">
    <property type="nucleotide sequence ID" value="NZ_CP101988.1"/>
</dbReference>
<dbReference type="EMBL" id="CP101988">
    <property type="protein sequence ID" value="UUI77065.1"/>
    <property type="molecule type" value="Genomic_DNA"/>
</dbReference>
<reference evidence="2 3" key="1">
    <citation type="submission" date="2022-07" db="EMBL/GenBank/DDBJ databases">
        <title>Novel species in genus cellulomonas.</title>
        <authorList>
            <person name="Ye L."/>
        </authorList>
    </citation>
    <scope>NUCLEOTIDE SEQUENCE [LARGE SCALE GENOMIC DNA]</scope>
    <source>
        <strain evidence="3">zg-Y338</strain>
    </source>
</reference>
<protein>
    <submittedName>
        <fullName evidence="2">Asp23/Gls24 family envelope stress response protein</fullName>
    </submittedName>
</protein>
<accession>A0ABY5L6G9</accession>
<name>A0ABY5L6G9_9CELL</name>
<evidence type="ECO:0000256" key="1">
    <source>
        <dbReference type="SAM" id="MobiDB-lite"/>
    </source>
</evidence>
<evidence type="ECO:0000313" key="3">
    <source>
        <dbReference type="Proteomes" id="UP001316189"/>
    </source>
</evidence>